<dbReference type="InterPro" id="IPR036188">
    <property type="entry name" value="FAD/NAD-bd_sf"/>
</dbReference>
<dbReference type="PANTHER" id="PTHR43014">
    <property type="entry name" value="MERCURIC REDUCTASE"/>
    <property type="match status" value="1"/>
</dbReference>
<sequence>MAGSARGDKRVKQPPRSGDTVLQPDLCIIGAGPAGLSIAAAGALMGISIVLVADDTFSAGDRDLAAAALRASANHAHALRNGFRFGIGLQGEEPEIDFSAMRAHMRDAVERQAPMRSLDRYRAMGVRVIEGGAQFRNPDTVLTGKKTIKARRFVIATGSRPLVPEISGLDTVAYLTEETILDLAERPRHLMVLGGDPAGLSLAQAYRRLGAHITVMAPEERLLAGEDPEIVTVLQRNLAQEGIDFRFGTEISGFEQRDGKIVAHFSEGREPSVEGSHLVVAAGRVPRFEGLHLEAGRIQAKPGGIIVDRRMRSSNSRVYAVGDSTGHFNHAAARQAGVAFRNAVLRLPTGFDPSPVPRIVHCDPELASVGLTEEQARAKFSMIRVLRAPFSDNDQALADHATPGHIKAVATPSGKILGCSIIGRRAHDLIVPWALAMERSLPVSALADPACPHPGYSEATKAIAVEFLKLSAQAPLLRRALSFVRLWS</sequence>
<evidence type="ECO:0000256" key="2">
    <source>
        <dbReference type="ARBA" id="ARBA00022630"/>
    </source>
</evidence>
<keyword evidence="5" id="KW-0547">Nucleotide-binding</keyword>
<dbReference type="Proteomes" id="UP000325684">
    <property type="component" value="Unassembled WGS sequence"/>
</dbReference>
<keyword evidence="5" id="KW-0520">NAD</keyword>
<evidence type="ECO:0000259" key="7">
    <source>
        <dbReference type="Pfam" id="PF07992"/>
    </source>
</evidence>
<comment type="caution">
    <text evidence="8">The sequence shown here is derived from an EMBL/GenBank/DDBJ whole genome shotgun (WGS) entry which is preliminary data.</text>
</comment>
<dbReference type="PRINTS" id="PR00368">
    <property type="entry name" value="FADPNR"/>
</dbReference>
<evidence type="ECO:0000259" key="6">
    <source>
        <dbReference type="Pfam" id="PF02852"/>
    </source>
</evidence>
<dbReference type="Gene3D" id="3.50.50.60">
    <property type="entry name" value="FAD/NAD(P)-binding domain"/>
    <property type="match status" value="2"/>
</dbReference>
<dbReference type="AlphaFoldDB" id="A0A5N3PD07"/>
<comment type="cofactor">
    <cofactor evidence="5">
        <name>FAD</name>
        <dbReference type="ChEBI" id="CHEBI:57692"/>
    </cofactor>
    <text evidence="5">Binds 1 FAD per subunit.</text>
</comment>
<feature type="binding site" evidence="5">
    <location>
        <position position="283"/>
    </location>
    <ligand>
        <name>NAD(+)</name>
        <dbReference type="ChEBI" id="CHEBI:57540"/>
    </ligand>
</feature>
<gene>
    <name evidence="8" type="ORF">FEZ63_10055</name>
</gene>
<evidence type="ECO:0000313" key="8">
    <source>
        <dbReference type="EMBL" id="KAB0267619.1"/>
    </source>
</evidence>
<feature type="active site" description="Proton acceptor" evidence="4">
    <location>
        <position position="453"/>
    </location>
</feature>
<dbReference type="PANTHER" id="PTHR43014:SF2">
    <property type="entry name" value="MERCURIC REDUCTASE"/>
    <property type="match status" value="1"/>
</dbReference>
<dbReference type="Pfam" id="PF07992">
    <property type="entry name" value="Pyr_redox_2"/>
    <property type="match status" value="1"/>
</dbReference>
<dbReference type="InterPro" id="IPR023753">
    <property type="entry name" value="FAD/NAD-binding_dom"/>
</dbReference>
<evidence type="ECO:0000256" key="4">
    <source>
        <dbReference type="PIRSR" id="PIRSR000350-2"/>
    </source>
</evidence>
<reference evidence="8 9" key="1">
    <citation type="journal article" date="2019" name="Microorganisms">
        <title>Genome Insights into the Novel Species Microvirga brassicacearum, a Rapeseed Endophyte with Biotechnological Potential.</title>
        <authorList>
            <person name="Jimenez-Gomez A."/>
            <person name="Saati-Santamaria Z."/>
            <person name="Igual J.M."/>
            <person name="Rivas R."/>
            <person name="Mateos P.F."/>
            <person name="Garcia-Fraile P."/>
        </authorList>
    </citation>
    <scope>NUCLEOTIDE SEQUENCE [LARGE SCALE GENOMIC DNA]</scope>
    <source>
        <strain evidence="8 9">CDVBN77</strain>
    </source>
</reference>
<accession>A0A5N3PD07</accession>
<name>A0A5N3PD07_9HYPH</name>
<proteinExistence type="inferred from homology"/>
<keyword evidence="3 5" id="KW-0274">FAD</keyword>
<feature type="binding site" evidence="5">
    <location>
        <begin position="157"/>
        <end position="159"/>
    </location>
    <ligand>
        <name>FAD</name>
        <dbReference type="ChEBI" id="CHEBI:57692"/>
    </ligand>
</feature>
<dbReference type="InterPro" id="IPR016156">
    <property type="entry name" value="FAD/NAD-linked_Rdtase_dimer_sf"/>
</dbReference>
<evidence type="ECO:0000313" key="9">
    <source>
        <dbReference type="Proteomes" id="UP000325684"/>
    </source>
</evidence>
<dbReference type="InterPro" id="IPR004099">
    <property type="entry name" value="Pyr_nucl-diS_OxRdtase_dimer"/>
</dbReference>
<evidence type="ECO:0000256" key="5">
    <source>
        <dbReference type="PIRSR" id="PIRSR000350-3"/>
    </source>
</evidence>
<dbReference type="GO" id="GO:0003955">
    <property type="term" value="F:NAD(P)H dehydrogenase (quinone) activity"/>
    <property type="evidence" value="ECO:0007669"/>
    <property type="project" value="TreeGrafter"/>
</dbReference>
<evidence type="ECO:0000256" key="3">
    <source>
        <dbReference type="ARBA" id="ARBA00022827"/>
    </source>
</evidence>
<keyword evidence="9" id="KW-1185">Reference proteome</keyword>
<dbReference type="Pfam" id="PF02852">
    <property type="entry name" value="Pyr_redox_dim"/>
    <property type="match status" value="1"/>
</dbReference>
<dbReference type="Gene3D" id="3.30.390.30">
    <property type="match status" value="1"/>
</dbReference>
<dbReference type="GO" id="GO:0050660">
    <property type="term" value="F:flavin adenine dinucleotide binding"/>
    <property type="evidence" value="ECO:0007669"/>
    <property type="project" value="TreeGrafter"/>
</dbReference>
<dbReference type="PIRSF" id="PIRSF000350">
    <property type="entry name" value="Mercury_reductase_MerA"/>
    <property type="match status" value="1"/>
</dbReference>
<dbReference type="SUPFAM" id="SSF51905">
    <property type="entry name" value="FAD/NAD(P)-binding domain"/>
    <property type="match status" value="1"/>
</dbReference>
<dbReference type="OrthoDB" id="9781772at2"/>
<dbReference type="EMBL" id="VCMV01000013">
    <property type="protein sequence ID" value="KAB0267619.1"/>
    <property type="molecule type" value="Genomic_DNA"/>
</dbReference>
<dbReference type="SUPFAM" id="SSF55424">
    <property type="entry name" value="FAD/NAD-linked reductases, dimerisation (C-terminal) domain"/>
    <property type="match status" value="1"/>
</dbReference>
<evidence type="ECO:0000256" key="1">
    <source>
        <dbReference type="ARBA" id="ARBA00007532"/>
    </source>
</evidence>
<feature type="domain" description="FAD/NAD(P)-binding" evidence="7">
    <location>
        <begin position="25"/>
        <end position="331"/>
    </location>
</feature>
<dbReference type="PRINTS" id="PR00411">
    <property type="entry name" value="PNDRDTASEI"/>
</dbReference>
<protein>
    <submittedName>
        <fullName evidence="8">NAD(P)/FAD-dependent oxidoreductase</fullName>
    </submittedName>
</protein>
<comment type="similarity">
    <text evidence="1">Belongs to the class-I pyridine nucleotide-disulfide oxidoreductase family.</text>
</comment>
<organism evidence="8 9">
    <name type="scientific">Microvirga brassicacearum</name>
    <dbReference type="NCBI Taxonomy" id="2580413"/>
    <lineage>
        <taxon>Bacteria</taxon>
        <taxon>Pseudomonadati</taxon>
        <taxon>Pseudomonadota</taxon>
        <taxon>Alphaproteobacteria</taxon>
        <taxon>Hyphomicrobiales</taxon>
        <taxon>Methylobacteriaceae</taxon>
        <taxon>Microvirga</taxon>
    </lineage>
</organism>
<feature type="binding site" evidence="5">
    <location>
        <position position="323"/>
    </location>
    <ligand>
        <name>FAD</name>
        <dbReference type="ChEBI" id="CHEBI:57692"/>
    </ligand>
</feature>
<keyword evidence="2" id="KW-0285">Flavoprotein</keyword>
<feature type="domain" description="Pyridine nucleotide-disulphide oxidoreductase dimerisation" evidence="6">
    <location>
        <begin position="356"/>
        <end position="461"/>
    </location>
</feature>
<dbReference type="InterPro" id="IPR001100">
    <property type="entry name" value="Pyr_nuc-diS_OxRdtase"/>
</dbReference>